<reference evidence="2 3" key="1">
    <citation type="submission" date="2018-02" db="EMBL/GenBank/DDBJ databases">
        <title>Mycoplasma marinum and Mycoplasma todarodis sp. nov., moderately halophilic and psychrotolerant mycoplasmas isolated from cephalopods.</title>
        <authorList>
            <person name="Viver T."/>
        </authorList>
    </citation>
    <scope>NUCLEOTIDE SEQUENCE [LARGE SCALE GENOMIC DNA]</scope>
    <source>
        <strain evidence="2 3">5H</strain>
    </source>
</reference>
<name>A0A4R0XPS4_9MOLU</name>
<feature type="region of interest" description="Disordered" evidence="1">
    <location>
        <begin position="61"/>
        <end position="80"/>
    </location>
</feature>
<feature type="compositionally biased region" description="Polar residues" evidence="1">
    <location>
        <begin position="61"/>
        <end position="71"/>
    </location>
</feature>
<protein>
    <submittedName>
        <fullName evidence="2">Uncharacterized protein</fullName>
    </submittedName>
</protein>
<gene>
    <name evidence="2" type="ORF">C4B25_04660</name>
</gene>
<keyword evidence="3" id="KW-1185">Reference proteome</keyword>
<proteinExistence type="predicted"/>
<comment type="caution">
    <text evidence="2">The sequence shown here is derived from an EMBL/GenBank/DDBJ whole genome shotgun (WGS) entry which is preliminary data.</text>
</comment>
<organism evidence="2 3">
    <name type="scientific">Mycoplasma todarodis</name>
    <dbReference type="NCBI Taxonomy" id="1937191"/>
    <lineage>
        <taxon>Bacteria</taxon>
        <taxon>Bacillati</taxon>
        <taxon>Mycoplasmatota</taxon>
        <taxon>Mollicutes</taxon>
        <taxon>Mycoplasmataceae</taxon>
        <taxon>Mycoplasma</taxon>
    </lineage>
</organism>
<accession>A0A4R0XPS4</accession>
<evidence type="ECO:0000256" key="1">
    <source>
        <dbReference type="SAM" id="MobiDB-lite"/>
    </source>
</evidence>
<dbReference type="Proteomes" id="UP000291072">
    <property type="component" value="Unassembled WGS sequence"/>
</dbReference>
<evidence type="ECO:0000313" key="2">
    <source>
        <dbReference type="EMBL" id="TCG10320.1"/>
    </source>
</evidence>
<dbReference type="AlphaFoldDB" id="A0A4R0XPS4"/>
<dbReference type="EMBL" id="PSZP01000067">
    <property type="protein sequence ID" value="TCG10320.1"/>
    <property type="molecule type" value="Genomic_DNA"/>
</dbReference>
<evidence type="ECO:0000313" key="3">
    <source>
        <dbReference type="Proteomes" id="UP000291072"/>
    </source>
</evidence>
<dbReference type="RefSeq" id="WP_131613977.1">
    <property type="nucleotide sequence ID" value="NZ_PSZP01000067.1"/>
</dbReference>
<sequence length="80" mass="8877">MVRVSATTPGANPSADLVSHSVNGLTDAAIDARKINKSLIKKARQAQNNWAENHRRITNALNSMRFNQNGKKLSEIKNRH</sequence>